<feature type="chain" id="PRO_5044393484" evidence="1">
    <location>
        <begin position="21"/>
        <end position="273"/>
    </location>
</feature>
<dbReference type="EMBL" id="JAQLKE010000015">
    <property type="protein sequence ID" value="MDB7084208.1"/>
    <property type="molecule type" value="Genomic_DNA"/>
</dbReference>
<dbReference type="EMBL" id="QUSL01000001">
    <property type="protein sequence ID" value="RGD87378.1"/>
    <property type="molecule type" value="Genomic_DNA"/>
</dbReference>
<evidence type="ECO:0000256" key="1">
    <source>
        <dbReference type="SAM" id="SignalP"/>
    </source>
</evidence>
<feature type="signal peptide" evidence="1">
    <location>
        <begin position="1"/>
        <end position="20"/>
    </location>
</feature>
<feature type="domain" description="DUF4300" evidence="2">
    <location>
        <begin position="26"/>
        <end position="271"/>
    </location>
</feature>
<dbReference type="AlphaFoldDB" id="A0A3E3EJ71"/>
<accession>A0A3E3EJ71</accession>
<dbReference type="InterPro" id="IPR025389">
    <property type="entry name" value="DUF4300"/>
</dbReference>
<evidence type="ECO:0000259" key="2">
    <source>
        <dbReference type="Pfam" id="PF14133"/>
    </source>
</evidence>
<dbReference type="PROSITE" id="PS51257">
    <property type="entry name" value="PROKAR_LIPOPROTEIN"/>
    <property type="match status" value="1"/>
</dbReference>
<reference evidence="3" key="2">
    <citation type="submission" date="2023-01" db="EMBL/GenBank/DDBJ databases">
        <title>Human gut microbiome strain richness.</title>
        <authorList>
            <person name="Chen-Liaw A."/>
        </authorList>
    </citation>
    <scope>NUCLEOTIDE SEQUENCE</scope>
    <source>
        <strain evidence="3">1001217st2_G6_1001217B_191108</strain>
    </source>
</reference>
<evidence type="ECO:0000313" key="5">
    <source>
        <dbReference type="Proteomes" id="UP000261032"/>
    </source>
</evidence>
<dbReference type="Pfam" id="PF14133">
    <property type="entry name" value="DUF4300"/>
    <property type="match status" value="1"/>
</dbReference>
<organism evidence="4 5">
    <name type="scientific">Thomasclavelia ramosa</name>
    <dbReference type="NCBI Taxonomy" id="1547"/>
    <lineage>
        <taxon>Bacteria</taxon>
        <taxon>Bacillati</taxon>
        <taxon>Bacillota</taxon>
        <taxon>Erysipelotrichia</taxon>
        <taxon>Erysipelotrichales</taxon>
        <taxon>Coprobacillaceae</taxon>
        <taxon>Thomasclavelia</taxon>
    </lineage>
</organism>
<evidence type="ECO:0000313" key="4">
    <source>
        <dbReference type="EMBL" id="RGD87378.1"/>
    </source>
</evidence>
<dbReference type="Proteomes" id="UP001211987">
    <property type="component" value="Unassembled WGS sequence"/>
</dbReference>
<keyword evidence="1" id="KW-0732">Signal</keyword>
<dbReference type="Proteomes" id="UP000261032">
    <property type="component" value="Unassembled WGS sequence"/>
</dbReference>
<comment type="caution">
    <text evidence="4">The sequence shown here is derived from an EMBL/GenBank/DDBJ whole genome shotgun (WGS) entry which is preliminary data.</text>
</comment>
<sequence length="273" mass="31539">MCKKLSIILLCLLMITGCSKDKPILYSNLGNQASQNKLTNILNEADLPKENIKQFFSYVNTFNQHATPLIGDFETLEREQPDYQYFKYNSPVEISDQNDSNSLIPSFILIKNLIYTNNTGHADDSYIMFNLNLIDTIDQYSMSQEDRLKFITTFNSISVTGIKNNEISHINQIEKTFSDRDFSVKQNQKASLITLWLHSSADNRRFVSHCGVLIDSNDGLYFIEKYGCFYPYQVTKFNSRSELKTYLLTRNDLKGDENDGLPLVFENNKYLNK</sequence>
<proteinExistence type="predicted"/>
<gene>
    <name evidence="4" type="ORF">DXB93_01610</name>
    <name evidence="3" type="ORF">PM738_10375</name>
</gene>
<dbReference type="RefSeq" id="WP_009299607.1">
    <property type="nucleotide sequence ID" value="NZ_BAABXX010000001.1"/>
</dbReference>
<name>A0A3E3EJ71_9FIRM</name>
<reference evidence="4 5" key="1">
    <citation type="submission" date="2018-08" db="EMBL/GenBank/DDBJ databases">
        <title>A genome reference for cultivated species of the human gut microbiota.</title>
        <authorList>
            <person name="Zou Y."/>
            <person name="Xue W."/>
            <person name="Luo G."/>
        </authorList>
    </citation>
    <scope>NUCLEOTIDE SEQUENCE [LARGE SCALE GENOMIC DNA]</scope>
    <source>
        <strain evidence="4 5">OM06-4</strain>
    </source>
</reference>
<evidence type="ECO:0000313" key="3">
    <source>
        <dbReference type="EMBL" id="MDB7084208.1"/>
    </source>
</evidence>
<protein>
    <submittedName>
        <fullName evidence="4">DUF4300 family protein</fullName>
    </submittedName>
</protein>